<dbReference type="EMBL" id="AP027732">
    <property type="protein sequence ID" value="BDZ48161.1"/>
    <property type="molecule type" value="Genomic_DNA"/>
</dbReference>
<evidence type="ECO:0000313" key="2">
    <source>
        <dbReference type="Proteomes" id="UP001321486"/>
    </source>
</evidence>
<dbReference type="Pfam" id="PF01547">
    <property type="entry name" value="SBP_bac_1"/>
    <property type="match status" value="1"/>
</dbReference>
<dbReference type="InterPro" id="IPR006059">
    <property type="entry name" value="SBP"/>
</dbReference>
<dbReference type="PANTHER" id="PTHR43649">
    <property type="entry name" value="ARABINOSE-BINDING PROTEIN-RELATED"/>
    <property type="match status" value="1"/>
</dbReference>
<reference evidence="2" key="1">
    <citation type="journal article" date="2019" name="Int. J. Syst. Evol. Microbiol.">
        <title>The Global Catalogue of Microorganisms (GCM) 10K type strain sequencing project: providing services to taxonomists for standard genome sequencing and annotation.</title>
        <authorList>
            <consortium name="The Broad Institute Genomics Platform"/>
            <consortium name="The Broad Institute Genome Sequencing Center for Infectious Disease"/>
            <person name="Wu L."/>
            <person name="Ma J."/>
        </authorList>
    </citation>
    <scope>NUCLEOTIDE SEQUENCE [LARGE SCALE GENOMIC DNA]</scope>
    <source>
        <strain evidence="2">NBRC 108728</strain>
    </source>
</reference>
<gene>
    <name evidence="1" type="ORF">GCM10025867_04020</name>
</gene>
<dbReference type="RefSeq" id="WP_286345184.1">
    <property type="nucleotide sequence ID" value="NZ_AP027732.1"/>
</dbReference>
<dbReference type="Proteomes" id="UP001321486">
    <property type="component" value="Chromosome"/>
</dbReference>
<proteinExistence type="predicted"/>
<dbReference type="SUPFAM" id="SSF53850">
    <property type="entry name" value="Periplasmic binding protein-like II"/>
    <property type="match status" value="1"/>
</dbReference>
<keyword evidence="2" id="KW-1185">Reference proteome</keyword>
<name>A0ABN6XT38_9MICO</name>
<sequence>MTSEHAGLSFSRRGFLALGGGAAAVALLAACTTGGGGGAAAGKPLKFWNMPWGGTTFNPLDKKITLAYKPAKGLSAATYQVIQWDAFIQTFASAVASNTGPAVSSGGGIQAFQFAAQNKIAYADDLLDSWKKNGLYDDFLPGLTDIMKTKKGTVAVPYGLDIRVGWYNKTLLERAGATVPTDWQSYLDACKALKKDGVYGFGTGAGPGSNVAGQIMTAWMINNGGGIFDENQQPNLLTDANIQAIDFLVELARKGYTDPASTSYTSANIYSQWNAHKFGMGFDIPGLAAGVNQSVRSEVAVHSPLTSPNGGKGTLLLPSNIMMYTNTPSQSDSEAFLTYYYKNMAPLWTKQTGIGLPPLKSITATKEFRSDPNAVKIIDEWQPIGKTWAAPGSQVLFPNVATVDGTTIMSNFAQTILAGKDDAKSILSALQAGIKSTSKTY</sequence>
<dbReference type="InterPro" id="IPR050490">
    <property type="entry name" value="Bact_solute-bd_prot1"/>
</dbReference>
<accession>A0ABN6XT38</accession>
<protein>
    <submittedName>
        <fullName evidence="1">Sugar-binding protein</fullName>
    </submittedName>
</protein>
<dbReference type="PROSITE" id="PS51318">
    <property type="entry name" value="TAT"/>
    <property type="match status" value="1"/>
</dbReference>
<dbReference type="Gene3D" id="3.40.190.10">
    <property type="entry name" value="Periplasmic binding protein-like II"/>
    <property type="match status" value="2"/>
</dbReference>
<dbReference type="InterPro" id="IPR006311">
    <property type="entry name" value="TAT_signal"/>
</dbReference>
<organism evidence="1 2">
    <name type="scientific">Frondihabitans sucicola</name>
    <dbReference type="NCBI Taxonomy" id="1268041"/>
    <lineage>
        <taxon>Bacteria</taxon>
        <taxon>Bacillati</taxon>
        <taxon>Actinomycetota</taxon>
        <taxon>Actinomycetes</taxon>
        <taxon>Micrococcales</taxon>
        <taxon>Microbacteriaceae</taxon>
        <taxon>Frondihabitans</taxon>
    </lineage>
</organism>
<dbReference type="PANTHER" id="PTHR43649:SF30">
    <property type="entry name" value="ABC TRANSPORTER SUBSTRATE-BINDING PROTEIN"/>
    <property type="match status" value="1"/>
</dbReference>
<evidence type="ECO:0000313" key="1">
    <source>
        <dbReference type="EMBL" id="BDZ48161.1"/>
    </source>
</evidence>